<accession>A0AAV7RP42</accession>
<name>A0AAV7RP42_PLEWA</name>
<feature type="compositionally biased region" description="Basic and acidic residues" evidence="1">
    <location>
        <begin position="62"/>
        <end position="80"/>
    </location>
</feature>
<evidence type="ECO:0000313" key="3">
    <source>
        <dbReference type="Proteomes" id="UP001066276"/>
    </source>
</evidence>
<feature type="region of interest" description="Disordered" evidence="1">
    <location>
        <begin position="60"/>
        <end position="100"/>
    </location>
</feature>
<protein>
    <submittedName>
        <fullName evidence="2">Uncharacterized protein</fullName>
    </submittedName>
</protein>
<evidence type="ECO:0000313" key="2">
    <source>
        <dbReference type="EMBL" id="KAJ1152615.1"/>
    </source>
</evidence>
<dbReference type="AlphaFoldDB" id="A0AAV7RP42"/>
<dbReference type="EMBL" id="JANPWB010000009">
    <property type="protein sequence ID" value="KAJ1152615.1"/>
    <property type="molecule type" value="Genomic_DNA"/>
</dbReference>
<sequence length="166" mass="18000">MALIGDDRVAQAVELLREARRLDLLVGGDGDAGLPMRTASVGVAAALQVCALLHRPHALGGDYEKDSLEEGKLVEDKGQEGEEEERWAQGAQGRGGYSHGSSVPMLQDRQVTEVSTQEHIRNARENQMVKMRAPERVLSLMPGKVGAEVHQRADMVSIGVDVTESY</sequence>
<gene>
    <name evidence="2" type="ORF">NDU88_005390</name>
</gene>
<reference evidence="2" key="1">
    <citation type="journal article" date="2022" name="bioRxiv">
        <title>Sequencing and chromosome-scale assembly of the giantPleurodeles waltlgenome.</title>
        <authorList>
            <person name="Brown T."/>
            <person name="Elewa A."/>
            <person name="Iarovenko S."/>
            <person name="Subramanian E."/>
            <person name="Araus A.J."/>
            <person name="Petzold A."/>
            <person name="Susuki M."/>
            <person name="Suzuki K.-i.T."/>
            <person name="Hayashi T."/>
            <person name="Toyoda A."/>
            <person name="Oliveira C."/>
            <person name="Osipova E."/>
            <person name="Leigh N.D."/>
            <person name="Simon A."/>
            <person name="Yun M.H."/>
        </authorList>
    </citation>
    <scope>NUCLEOTIDE SEQUENCE</scope>
    <source>
        <strain evidence="2">20211129_DDA</strain>
        <tissue evidence="2">Liver</tissue>
    </source>
</reference>
<proteinExistence type="predicted"/>
<keyword evidence="3" id="KW-1185">Reference proteome</keyword>
<dbReference type="Proteomes" id="UP001066276">
    <property type="component" value="Chromosome 5"/>
</dbReference>
<organism evidence="2 3">
    <name type="scientific">Pleurodeles waltl</name>
    <name type="common">Iberian ribbed newt</name>
    <dbReference type="NCBI Taxonomy" id="8319"/>
    <lineage>
        <taxon>Eukaryota</taxon>
        <taxon>Metazoa</taxon>
        <taxon>Chordata</taxon>
        <taxon>Craniata</taxon>
        <taxon>Vertebrata</taxon>
        <taxon>Euteleostomi</taxon>
        <taxon>Amphibia</taxon>
        <taxon>Batrachia</taxon>
        <taxon>Caudata</taxon>
        <taxon>Salamandroidea</taxon>
        <taxon>Salamandridae</taxon>
        <taxon>Pleurodelinae</taxon>
        <taxon>Pleurodeles</taxon>
    </lineage>
</organism>
<evidence type="ECO:0000256" key="1">
    <source>
        <dbReference type="SAM" id="MobiDB-lite"/>
    </source>
</evidence>
<comment type="caution">
    <text evidence="2">The sequence shown here is derived from an EMBL/GenBank/DDBJ whole genome shotgun (WGS) entry which is preliminary data.</text>
</comment>